<dbReference type="CDD" id="cd07394">
    <property type="entry name" value="MPP_Vps29"/>
    <property type="match status" value="1"/>
</dbReference>
<dbReference type="Pfam" id="PF12850">
    <property type="entry name" value="Metallophos_2"/>
    <property type="match status" value="1"/>
</dbReference>
<evidence type="ECO:0000313" key="7">
    <source>
        <dbReference type="EMBL" id="GFH59291.1"/>
    </source>
</evidence>
<dbReference type="InterPro" id="IPR029052">
    <property type="entry name" value="Metallo-depent_PP-like"/>
</dbReference>
<keyword evidence="8" id="KW-1185">Reference proteome</keyword>
<comment type="similarity">
    <text evidence="1 5">Belongs to the VPS29 family.</text>
</comment>
<dbReference type="GO" id="GO:0015031">
    <property type="term" value="P:protein transport"/>
    <property type="evidence" value="ECO:0007669"/>
    <property type="project" value="UniProtKB-KW"/>
</dbReference>
<dbReference type="Proteomes" id="UP001054902">
    <property type="component" value="Unassembled WGS sequence"/>
</dbReference>
<keyword evidence="4" id="KW-0653">Protein transport</keyword>
<dbReference type="InterPro" id="IPR028661">
    <property type="entry name" value="Vps29"/>
</dbReference>
<dbReference type="FunFam" id="3.60.21.10:FF:000015">
    <property type="entry name" value="Vacuolar protein sorting-associated protein 29"/>
    <property type="match status" value="1"/>
</dbReference>
<dbReference type="NCBIfam" id="TIGR00040">
    <property type="entry name" value="yfcE"/>
    <property type="match status" value="1"/>
</dbReference>
<organism evidence="7 8">
    <name type="scientific">Chaetoceros tenuissimus</name>
    <dbReference type="NCBI Taxonomy" id="426638"/>
    <lineage>
        <taxon>Eukaryota</taxon>
        <taxon>Sar</taxon>
        <taxon>Stramenopiles</taxon>
        <taxon>Ochrophyta</taxon>
        <taxon>Bacillariophyta</taxon>
        <taxon>Coscinodiscophyceae</taxon>
        <taxon>Chaetocerotophycidae</taxon>
        <taxon>Chaetocerotales</taxon>
        <taxon>Chaetocerotaceae</taxon>
        <taxon>Chaetoceros</taxon>
    </lineage>
</organism>
<dbReference type="GO" id="GO:0030904">
    <property type="term" value="C:retromer complex"/>
    <property type="evidence" value="ECO:0007669"/>
    <property type="project" value="InterPro"/>
</dbReference>
<sequence length="193" mass="21408">MANFGELMLVVGDFNIPEKANFIPEKFKRMLVPNKMQHVICTGNVGSKEQYDELRQLAPNVHIVAGDTDKSNSLSFPETKVVQVGEFRIGIVHGHQILPFGDHTSLAAVRRKLDVDILVSGHTGKNEVVEHDGYYHINPGSITGAFSPFQENNIPSFILLAVQGENVVVYLYELIDGELEVSKTEFSKKSLSN</sequence>
<proteinExistence type="inferred from homology"/>
<dbReference type="SUPFAM" id="SSF56300">
    <property type="entry name" value="Metallo-dependent phosphatases"/>
    <property type="match status" value="1"/>
</dbReference>
<evidence type="ECO:0000256" key="2">
    <source>
        <dbReference type="ARBA" id="ARBA00017767"/>
    </source>
</evidence>
<dbReference type="InterPro" id="IPR024654">
    <property type="entry name" value="Calcineurin-like_PHP_lpxH"/>
</dbReference>
<reference evidence="7 8" key="1">
    <citation type="journal article" date="2021" name="Sci. Rep.">
        <title>The genome of the diatom Chaetoceros tenuissimus carries an ancient integrated fragment of an extant virus.</title>
        <authorList>
            <person name="Hongo Y."/>
            <person name="Kimura K."/>
            <person name="Takaki Y."/>
            <person name="Yoshida Y."/>
            <person name="Baba S."/>
            <person name="Kobayashi G."/>
            <person name="Nagasaki K."/>
            <person name="Hano T."/>
            <person name="Tomaru Y."/>
        </authorList>
    </citation>
    <scope>NUCLEOTIDE SEQUENCE [LARGE SCALE GENOMIC DNA]</scope>
    <source>
        <strain evidence="7 8">NIES-3715</strain>
    </source>
</reference>
<feature type="domain" description="Calcineurin-like phosphoesterase" evidence="6">
    <location>
        <begin position="19"/>
        <end position="162"/>
    </location>
</feature>
<dbReference type="Gene3D" id="3.60.21.10">
    <property type="match status" value="1"/>
</dbReference>
<dbReference type="PANTHER" id="PTHR11124">
    <property type="entry name" value="VACUOLAR SORTING PROTEIN VPS29"/>
    <property type="match status" value="1"/>
</dbReference>
<evidence type="ECO:0000256" key="4">
    <source>
        <dbReference type="ARBA" id="ARBA00022927"/>
    </source>
</evidence>
<evidence type="ECO:0000313" key="8">
    <source>
        <dbReference type="Proteomes" id="UP001054902"/>
    </source>
</evidence>
<dbReference type="EMBL" id="BLLK01000062">
    <property type="protein sequence ID" value="GFH59291.1"/>
    <property type="molecule type" value="Genomic_DNA"/>
</dbReference>
<dbReference type="GO" id="GO:0031410">
    <property type="term" value="C:cytoplasmic vesicle"/>
    <property type="evidence" value="ECO:0007669"/>
    <property type="project" value="UniProtKB-ARBA"/>
</dbReference>
<keyword evidence="3" id="KW-0813">Transport</keyword>
<dbReference type="GO" id="GO:0005829">
    <property type="term" value="C:cytosol"/>
    <property type="evidence" value="ECO:0007669"/>
    <property type="project" value="GOC"/>
</dbReference>
<comment type="caution">
    <text evidence="7">The sequence shown here is derived from an EMBL/GenBank/DDBJ whole genome shotgun (WGS) entry which is preliminary data.</text>
</comment>
<evidence type="ECO:0000259" key="6">
    <source>
        <dbReference type="Pfam" id="PF12850"/>
    </source>
</evidence>
<dbReference type="AlphaFoldDB" id="A0AAD3D7J9"/>
<evidence type="ECO:0000256" key="3">
    <source>
        <dbReference type="ARBA" id="ARBA00022448"/>
    </source>
</evidence>
<accession>A0AAD3D7J9</accession>
<dbReference type="GO" id="GO:0042147">
    <property type="term" value="P:retrograde transport, endosome to Golgi"/>
    <property type="evidence" value="ECO:0007669"/>
    <property type="project" value="InterPro"/>
</dbReference>
<gene>
    <name evidence="7" type="ORF">CTEN210_15767</name>
</gene>
<evidence type="ECO:0000256" key="5">
    <source>
        <dbReference type="RuleBase" id="RU362040"/>
    </source>
</evidence>
<name>A0AAD3D7J9_9STRA</name>
<protein>
    <recommendedName>
        <fullName evidence="2 5">Vacuolar protein sorting-associated protein 29</fullName>
    </recommendedName>
</protein>
<evidence type="ECO:0000256" key="1">
    <source>
        <dbReference type="ARBA" id="ARBA00005945"/>
    </source>
</evidence>
<dbReference type="InterPro" id="IPR000979">
    <property type="entry name" value="Phosphodiesterase_MJ0936/Vps29"/>
</dbReference>